<keyword evidence="2" id="KW-1185">Reference proteome</keyword>
<evidence type="ECO:0000313" key="2">
    <source>
        <dbReference type="Proteomes" id="UP000887013"/>
    </source>
</evidence>
<organism evidence="1 2">
    <name type="scientific">Nephila pilipes</name>
    <name type="common">Giant wood spider</name>
    <name type="synonym">Nephila maculata</name>
    <dbReference type="NCBI Taxonomy" id="299642"/>
    <lineage>
        <taxon>Eukaryota</taxon>
        <taxon>Metazoa</taxon>
        <taxon>Ecdysozoa</taxon>
        <taxon>Arthropoda</taxon>
        <taxon>Chelicerata</taxon>
        <taxon>Arachnida</taxon>
        <taxon>Araneae</taxon>
        <taxon>Araneomorphae</taxon>
        <taxon>Entelegynae</taxon>
        <taxon>Araneoidea</taxon>
        <taxon>Nephilidae</taxon>
        <taxon>Nephila</taxon>
    </lineage>
</organism>
<dbReference type="AlphaFoldDB" id="A0A8X6KLF3"/>
<reference evidence="1" key="1">
    <citation type="submission" date="2020-08" db="EMBL/GenBank/DDBJ databases">
        <title>Multicomponent nature underlies the extraordinary mechanical properties of spider dragline silk.</title>
        <authorList>
            <person name="Kono N."/>
            <person name="Nakamura H."/>
            <person name="Mori M."/>
            <person name="Yoshida Y."/>
            <person name="Ohtoshi R."/>
            <person name="Malay A.D."/>
            <person name="Moran D.A.P."/>
            <person name="Tomita M."/>
            <person name="Numata K."/>
            <person name="Arakawa K."/>
        </authorList>
    </citation>
    <scope>NUCLEOTIDE SEQUENCE</scope>
</reference>
<gene>
    <name evidence="1" type="ORF">NPIL_454211</name>
</gene>
<dbReference type="EMBL" id="BMAW01092911">
    <property type="protein sequence ID" value="GFS57634.1"/>
    <property type="molecule type" value="Genomic_DNA"/>
</dbReference>
<protein>
    <submittedName>
        <fullName evidence="1">Uncharacterized protein</fullName>
    </submittedName>
</protein>
<sequence length="86" mass="9380">MRNARTGTHTRHGDSGMRAKRHVAVLAHGSATPFNKRSRPLILLRCLRQTGMAARRTRTQESATSSYGALRYASAARYGSTKPAAP</sequence>
<accession>A0A8X6KLF3</accession>
<comment type="caution">
    <text evidence="1">The sequence shown here is derived from an EMBL/GenBank/DDBJ whole genome shotgun (WGS) entry which is preliminary data.</text>
</comment>
<name>A0A8X6KLF3_NEPPI</name>
<evidence type="ECO:0000313" key="1">
    <source>
        <dbReference type="EMBL" id="GFS57634.1"/>
    </source>
</evidence>
<proteinExistence type="predicted"/>
<dbReference type="Proteomes" id="UP000887013">
    <property type="component" value="Unassembled WGS sequence"/>
</dbReference>